<dbReference type="STRING" id="1075417.SAMN05421823_101216"/>
<reference evidence="10 11" key="1">
    <citation type="submission" date="2016-10" db="EMBL/GenBank/DDBJ databases">
        <authorList>
            <person name="de Groot N.N."/>
        </authorList>
    </citation>
    <scope>NUCLEOTIDE SEQUENCE [LARGE SCALE GENOMIC DNA]</scope>
    <source>
        <strain evidence="10 11">DSM 25186</strain>
    </source>
</reference>
<feature type="domain" description="Peptidase S8/S53" evidence="9">
    <location>
        <begin position="65"/>
        <end position="497"/>
    </location>
</feature>
<feature type="coiled-coil region" evidence="7">
    <location>
        <begin position="158"/>
        <end position="185"/>
    </location>
</feature>
<dbReference type="AlphaFoldDB" id="A0A1G8WYJ9"/>
<name>A0A1G8WYJ9_9BACT</name>
<sequence>MKKSLALFFCAASVVNAGPIDPTTTEPKEQKREYINWHNADPTLDHIQGVSTEQAYGLLKNKKSRTVRVAIIDSGIDINHEDLKGKIWTNSGEIPGNGIDDDKNGYVDDIHGWNFIGGADGKNVNYETLELTRLYRKYQKQFDGRSADQISASEKHAYEAYQAVKQEYDRQLEEARRESESIENIASAFQYTDGVIKNHLGKAKYTLADLEAIQSDDEMIMKAADFLKLLLRNKFSVADLDQAQQHYRELLHYNLNLEFNPRDIVGDNPEENSDVHYGNADVIGVDPEHGTHVAGIVGAQRGNGLGLDGIAENVEIMVIRAVPSGDERDKDVANAIRYAVDNGAQIVNMSFGKSYSPHKQWVDEAVRYAESHGVLLVHAAGNDAENNDVTPNFPTNAYSDNGPAAQNWITVGATSRTQDLDFVANFSNYGNASVDVFAPGVDIYSTLPHNEYDLRSGTSMASPVVTGVAALVWSYYPELSAEQLKEVLVKSSLRYRGKVYRPDEEGHKKKVKFKKLSTSGGVVNAYEAVKLAEELTSRTARK</sequence>
<dbReference type="EMBL" id="FNFO01000001">
    <property type="protein sequence ID" value="SDJ83284.1"/>
    <property type="molecule type" value="Genomic_DNA"/>
</dbReference>
<keyword evidence="2 5" id="KW-0645">Protease</keyword>
<dbReference type="PANTHER" id="PTHR43806">
    <property type="entry name" value="PEPTIDASE S8"/>
    <property type="match status" value="1"/>
</dbReference>
<dbReference type="GO" id="GO:0006508">
    <property type="term" value="P:proteolysis"/>
    <property type="evidence" value="ECO:0007669"/>
    <property type="project" value="UniProtKB-KW"/>
</dbReference>
<dbReference type="Proteomes" id="UP000198510">
    <property type="component" value="Unassembled WGS sequence"/>
</dbReference>
<dbReference type="CDD" id="cd07483">
    <property type="entry name" value="Peptidases_S8_Subtilisin_Novo-like"/>
    <property type="match status" value="1"/>
</dbReference>
<keyword evidence="3 5" id="KW-0378">Hydrolase</keyword>
<dbReference type="PROSITE" id="PS00138">
    <property type="entry name" value="SUBTILASE_SER"/>
    <property type="match status" value="1"/>
</dbReference>
<keyword evidence="4 5" id="KW-0720">Serine protease</keyword>
<dbReference type="InterPro" id="IPR015500">
    <property type="entry name" value="Peptidase_S8_subtilisin-rel"/>
</dbReference>
<feature type="active site" description="Charge relay system" evidence="5">
    <location>
        <position position="289"/>
    </location>
</feature>
<dbReference type="PRINTS" id="PR00723">
    <property type="entry name" value="SUBTILISIN"/>
</dbReference>
<feature type="signal peptide" evidence="8">
    <location>
        <begin position="1"/>
        <end position="17"/>
    </location>
</feature>
<feature type="chain" id="PRO_5011557808" evidence="8">
    <location>
        <begin position="18"/>
        <end position="542"/>
    </location>
</feature>
<dbReference type="GO" id="GO:0004252">
    <property type="term" value="F:serine-type endopeptidase activity"/>
    <property type="evidence" value="ECO:0007669"/>
    <property type="project" value="UniProtKB-UniRule"/>
</dbReference>
<evidence type="ECO:0000256" key="2">
    <source>
        <dbReference type="ARBA" id="ARBA00022670"/>
    </source>
</evidence>
<dbReference type="GO" id="GO:0005615">
    <property type="term" value="C:extracellular space"/>
    <property type="evidence" value="ECO:0007669"/>
    <property type="project" value="TreeGrafter"/>
</dbReference>
<evidence type="ECO:0000256" key="5">
    <source>
        <dbReference type="PROSITE-ProRule" id="PRU01240"/>
    </source>
</evidence>
<evidence type="ECO:0000259" key="9">
    <source>
        <dbReference type="Pfam" id="PF00082"/>
    </source>
</evidence>
<dbReference type="PIRSF" id="PIRSF037892">
    <property type="entry name" value="Subtilisin_rel_SRU_0565"/>
    <property type="match status" value="1"/>
</dbReference>
<dbReference type="Pfam" id="PF00082">
    <property type="entry name" value="Peptidase_S8"/>
    <property type="match status" value="1"/>
</dbReference>
<feature type="active site" description="Charge relay system" evidence="5">
    <location>
        <position position="459"/>
    </location>
</feature>
<accession>A0A1G8WYJ9</accession>
<comment type="similarity">
    <text evidence="1 5 6">Belongs to the peptidase S8 family.</text>
</comment>
<evidence type="ECO:0000256" key="3">
    <source>
        <dbReference type="ARBA" id="ARBA00022801"/>
    </source>
</evidence>
<gene>
    <name evidence="10" type="ORF">SAMN05421823_101216</name>
</gene>
<evidence type="ECO:0000256" key="1">
    <source>
        <dbReference type="ARBA" id="ARBA00011073"/>
    </source>
</evidence>
<dbReference type="InterPro" id="IPR017308">
    <property type="entry name" value="Pept_S8_subtilisin_bacteroid"/>
</dbReference>
<evidence type="ECO:0000313" key="11">
    <source>
        <dbReference type="Proteomes" id="UP000198510"/>
    </source>
</evidence>
<keyword evidence="8" id="KW-0732">Signal</keyword>
<dbReference type="InterPro" id="IPR022398">
    <property type="entry name" value="Peptidase_S8_His-AS"/>
</dbReference>
<proteinExistence type="inferred from homology"/>
<organism evidence="10 11">
    <name type="scientific">Catalinimonas alkaloidigena</name>
    <dbReference type="NCBI Taxonomy" id="1075417"/>
    <lineage>
        <taxon>Bacteria</taxon>
        <taxon>Pseudomonadati</taxon>
        <taxon>Bacteroidota</taxon>
        <taxon>Cytophagia</taxon>
        <taxon>Cytophagales</taxon>
        <taxon>Catalimonadaceae</taxon>
        <taxon>Catalinimonas</taxon>
    </lineage>
</organism>
<dbReference type="InterPro" id="IPR034080">
    <property type="entry name" value="Protease_P7-like_dom"/>
</dbReference>
<dbReference type="PANTHER" id="PTHR43806:SF11">
    <property type="entry name" value="CEREVISIN-RELATED"/>
    <property type="match status" value="1"/>
</dbReference>
<keyword evidence="11" id="KW-1185">Reference proteome</keyword>
<dbReference type="InterPro" id="IPR036852">
    <property type="entry name" value="Peptidase_S8/S53_dom_sf"/>
</dbReference>
<dbReference type="PROSITE" id="PS00136">
    <property type="entry name" value="SUBTILASE_ASP"/>
    <property type="match status" value="1"/>
</dbReference>
<dbReference type="InterPro" id="IPR023827">
    <property type="entry name" value="Peptidase_S8_Asp-AS"/>
</dbReference>
<dbReference type="PROSITE" id="PS51892">
    <property type="entry name" value="SUBTILASE"/>
    <property type="match status" value="1"/>
</dbReference>
<feature type="active site" description="Charge relay system" evidence="5">
    <location>
        <position position="73"/>
    </location>
</feature>
<dbReference type="OrthoDB" id="9798386at2"/>
<keyword evidence="7" id="KW-0175">Coiled coil</keyword>
<dbReference type="SUPFAM" id="SSF52743">
    <property type="entry name" value="Subtilisin-like"/>
    <property type="match status" value="1"/>
</dbReference>
<evidence type="ECO:0000256" key="6">
    <source>
        <dbReference type="RuleBase" id="RU003355"/>
    </source>
</evidence>
<evidence type="ECO:0000256" key="8">
    <source>
        <dbReference type="SAM" id="SignalP"/>
    </source>
</evidence>
<evidence type="ECO:0000256" key="7">
    <source>
        <dbReference type="SAM" id="Coils"/>
    </source>
</evidence>
<dbReference type="Gene3D" id="3.40.50.200">
    <property type="entry name" value="Peptidase S8/S53 domain"/>
    <property type="match status" value="2"/>
</dbReference>
<evidence type="ECO:0000256" key="4">
    <source>
        <dbReference type="ARBA" id="ARBA00022825"/>
    </source>
</evidence>
<evidence type="ECO:0000313" key="10">
    <source>
        <dbReference type="EMBL" id="SDJ83284.1"/>
    </source>
</evidence>
<dbReference type="InterPro" id="IPR000209">
    <property type="entry name" value="Peptidase_S8/S53_dom"/>
</dbReference>
<dbReference type="InterPro" id="IPR050131">
    <property type="entry name" value="Peptidase_S8_subtilisin-like"/>
</dbReference>
<dbReference type="InterPro" id="IPR023828">
    <property type="entry name" value="Peptidase_S8_Ser-AS"/>
</dbReference>
<protein>
    <submittedName>
        <fullName evidence="10">Subtilase family protein</fullName>
    </submittedName>
</protein>
<dbReference type="RefSeq" id="WP_089678045.1">
    <property type="nucleotide sequence ID" value="NZ_FNFO01000001.1"/>
</dbReference>
<dbReference type="PROSITE" id="PS00137">
    <property type="entry name" value="SUBTILASE_HIS"/>
    <property type="match status" value="1"/>
</dbReference>